<evidence type="ECO:0000313" key="1">
    <source>
        <dbReference type="EMBL" id="KAJ3545564.1"/>
    </source>
</evidence>
<protein>
    <submittedName>
        <fullName evidence="1">Uncharacterized protein</fullName>
    </submittedName>
</protein>
<reference evidence="1" key="1">
    <citation type="submission" date="2022-08" db="EMBL/GenBank/DDBJ databases">
        <title>Genome Sequence of Fusarium decemcellulare.</title>
        <authorList>
            <person name="Buettner E."/>
        </authorList>
    </citation>
    <scope>NUCLEOTIDE SEQUENCE</scope>
    <source>
        <strain evidence="1">Babe19</strain>
    </source>
</reference>
<keyword evidence="2" id="KW-1185">Reference proteome</keyword>
<organism evidence="1 2">
    <name type="scientific">Fusarium decemcellulare</name>
    <dbReference type="NCBI Taxonomy" id="57161"/>
    <lineage>
        <taxon>Eukaryota</taxon>
        <taxon>Fungi</taxon>
        <taxon>Dikarya</taxon>
        <taxon>Ascomycota</taxon>
        <taxon>Pezizomycotina</taxon>
        <taxon>Sordariomycetes</taxon>
        <taxon>Hypocreomycetidae</taxon>
        <taxon>Hypocreales</taxon>
        <taxon>Nectriaceae</taxon>
        <taxon>Fusarium</taxon>
        <taxon>Fusarium decemcellulare species complex</taxon>
    </lineage>
</organism>
<accession>A0ACC1SSN0</accession>
<name>A0ACC1SSN0_9HYPO</name>
<dbReference type="Proteomes" id="UP001148629">
    <property type="component" value="Unassembled WGS sequence"/>
</dbReference>
<dbReference type="EMBL" id="JANRMS010000146">
    <property type="protein sequence ID" value="KAJ3545564.1"/>
    <property type="molecule type" value="Genomic_DNA"/>
</dbReference>
<sequence>MSEDNQSKAKPGDIDKLEKRFLNQKWYPEELAPGNPTCPNIACWMLQIIQVLEETLVPLNYLWRDGGLFRVAMPQINKHRKRLGQTSAKAVSAFIDDHFKKRSGHGSQRSRPSHQPQWERASPGVQNSAITIKERQGAEPRAGAEQPS</sequence>
<gene>
    <name evidence="1" type="ORF">NM208_g2458</name>
</gene>
<proteinExistence type="predicted"/>
<evidence type="ECO:0000313" key="2">
    <source>
        <dbReference type="Proteomes" id="UP001148629"/>
    </source>
</evidence>
<comment type="caution">
    <text evidence="1">The sequence shown here is derived from an EMBL/GenBank/DDBJ whole genome shotgun (WGS) entry which is preliminary data.</text>
</comment>